<accession>K6PZ07</accession>
<dbReference type="GO" id="GO:0005829">
    <property type="term" value="C:cytosol"/>
    <property type="evidence" value="ECO:0007669"/>
    <property type="project" value="TreeGrafter"/>
</dbReference>
<sequence>MTGNNGTVFWYGIGLRPGQIERLARHPGWEPAGLARAADTVAAPREPVDVWLLQAPDLAEALRCGRLVRSRHREGSLWLLPPPEAPADVWQAAAAALLGSEPSVRVVTSLDQALAEPSLLAAMAPGITGRGAVHHPQAAGRDGHPSGPAPCGPEANYRVPAETSRPEIGTTRLDGLPEGRTGEAATPGNRRWVAGPASGQRLPVPDSGLAERPARPPEPSASPRNLPPAEGPGQADHAARGAAGSESPAARRPPAAPASPDPGAVPPAAGLSGTASGVLVAVAGAKGGAGRTWLACELAVAAAARGLRAALIDAHWAAADAAVVLDLPAGPTVLDLQPLLDGPEEAWLDQWLVHPRSGLRVLAGPPRPDLAGLVEPQTLGRVIRRALGCFDLVVVDTPAAPAWLEDAGLHGCPASGILVTTPEAAALRRTRLWLEEAALAGKADWSWCVVVNRWSGSHGSRQATEGYLGVPVTAWIPDDPGGVQQAAAAGLPLVLAEPGHPAARAVGTLLAQLLGQPLPGPRPGRLARLWRRWRAGGRQAGAVTGEGVTAHVG</sequence>
<dbReference type="STRING" id="867903.ThesuDRAFT_00043"/>
<feature type="compositionally biased region" description="Pro residues" evidence="1">
    <location>
        <begin position="254"/>
        <end position="265"/>
    </location>
</feature>
<dbReference type="GO" id="GO:0016887">
    <property type="term" value="F:ATP hydrolysis activity"/>
    <property type="evidence" value="ECO:0007669"/>
    <property type="project" value="TreeGrafter"/>
</dbReference>
<dbReference type="Gene3D" id="3.40.50.300">
    <property type="entry name" value="P-loop containing nucleotide triphosphate hydrolases"/>
    <property type="match status" value="1"/>
</dbReference>
<name>K6PZ07_9FIRM</name>
<evidence type="ECO:0000256" key="1">
    <source>
        <dbReference type="SAM" id="MobiDB-lite"/>
    </source>
</evidence>
<dbReference type="AlphaFoldDB" id="K6PZ07"/>
<dbReference type="SUPFAM" id="SSF52540">
    <property type="entry name" value="P-loop containing nucleoside triphosphate hydrolases"/>
    <property type="match status" value="1"/>
</dbReference>
<dbReference type="GO" id="GO:0005524">
    <property type="term" value="F:ATP binding"/>
    <property type="evidence" value="ECO:0007669"/>
    <property type="project" value="TreeGrafter"/>
</dbReference>
<feature type="compositionally biased region" description="Pro residues" evidence="1">
    <location>
        <begin position="216"/>
        <end position="230"/>
    </location>
</feature>
<organism evidence="2 3">
    <name type="scientific">Thermaerobacter subterraneus DSM 13965</name>
    <dbReference type="NCBI Taxonomy" id="867903"/>
    <lineage>
        <taxon>Bacteria</taxon>
        <taxon>Bacillati</taxon>
        <taxon>Bacillota</taxon>
        <taxon>Clostridia</taxon>
        <taxon>Eubacteriales</taxon>
        <taxon>Clostridiales Family XVII. Incertae Sedis</taxon>
        <taxon>Thermaerobacter</taxon>
    </lineage>
</organism>
<evidence type="ECO:0000313" key="2">
    <source>
        <dbReference type="EMBL" id="EKP93799.1"/>
    </source>
</evidence>
<dbReference type="PANTHER" id="PTHR43384:SF13">
    <property type="entry name" value="SLR0110 PROTEIN"/>
    <property type="match status" value="1"/>
</dbReference>
<feature type="compositionally biased region" description="Low complexity" evidence="1">
    <location>
        <begin position="240"/>
        <end position="253"/>
    </location>
</feature>
<dbReference type="GO" id="GO:0051782">
    <property type="term" value="P:negative regulation of cell division"/>
    <property type="evidence" value="ECO:0007669"/>
    <property type="project" value="TreeGrafter"/>
</dbReference>
<reference evidence="2" key="2">
    <citation type="submission" date="2012-10" db="EMBL/GenBank/DDBJ databases">
        <title>Improved high-quality draft of Thermaerobacter subterraneus C21, DSM 13965.</title>
        <authorList>
            <consortium name="DOE Joint Genome Institute"/>
            <person name="Eisen J."/>
            <person name="Huntemann M."/>
            <person name="Wei C.-L."/>
            <person name="Han J."/>
            <person name="Detter J.C."/>
            <person name="Han C."/>
            <person name="Tapia R."/>
            <person name="Chen A."/>
            <person name="Kyrpides N."/>
            <person name="Mavromatis K."/>
            <person name="Markowitz V."/>
            <person name="Szeto E."/>
            <person name="Ivanova N."/>
            <person name="Mikhailova N."/>
            <person name="Ovchinnikova G."/>
            <person name="Pagani I."/>
            <person name="Pati A."/>
            <person name="Goodwin L."/>
            <person name="Nordberg H.P."/>
            <person name="Cantor M.N."/>
            <person name="Hua S.X."/>
            <person name="Woyke T."/>
            <person name="Eisen J."/>
            <person name="Klenk H.-P."/>
        </authorList>
    </citation>
    <scope>NUCLEOTIDE SEQUENCE [LARGE SCALE GENOMIC DNA]</scope>
    <source>
        <strain evidence="2">DSM 13965</strain>
    </source>
</reference>
<protein>
    <submittedName>
        <fullName evidence="2">ATPase involved in chromosome partitioning</fullName>
    </submittedName>
</protein>
<gene>
    <name evidence="2" type="ORF">ThesuDRAFT_00043</name>
</gene>
<dbReference type="GO" id="GO:0009898">
    <property type="term" value="C:cytoplasmic side of plasma membrane"/>
    <property type="evidence" value="ECO:0007669"/>
    <property type="project" value="TreeGrafter"/>
</dbReference>
<dbReference type="HOGENOM" id="CLU_492528_0_0_9"/>
<dbReference type="RefSeq" id="WP_006904745.1">
    <property type="nucleotide sequence ID" value="NZ_JH976536.1"/>
</dbReference>
<keyword evidence="3" id="KW-1185">Reference proteome</keyword>
<comment type="caution">
    <text evidence="2">The sequence shown here is derived from an EMBL/GenBank/DDBJ whole genome shotgun (WGS) entry which is preliminary data.</text>
</comment>
<dbReference type="Proteomes" id="UP000005710">
    <property type="component" value="Unassembled WGS sequence"/>
</dbReference>
<dbReference type="eggNOG" id="COG0455">
    <property type="taxonomic scope" value="Bacteria"/>
</dbReference>
<dbReference type="InterPro" id="IPR050625">
    <property type="entry name" value="ParA/MinD_ATPase"/>
</dbReference>
<reference evidence="2" key="1">
    <citation type="submission" date="2010-10" db="EMBL/GenBank/DDBJ databases">
        <authorList>
            <consortium name="US DOE Joint Genome Institute (JGI-PGF)"/>
            <person name="Lucas S."/>
            <person name="Copeland A."/>
            <person name="Lapidus A."/>
            <person name="Bruce D."/>
            <person name="Goodwin L."/>
            <person name="Pitluck S."/>
            <person name="Kyrpides N."/>
            <person name="Mavromatis K."/>
            <person name="Detter J.C."/>
            <person name="Han C."/>
            <person name="Land M."/>
            <person name="Hauser L."/>
            <person name="Markowitz V."/>
            <person name="Cheng J.-F."/>
            <person name="Hugenholtz P."/>
            <person name="Woyke T."/>
            <person name="Wu D."/>
            <person name="Pukall R."/>
            <person name="Wahrenburg C."/>
            <person name="Brambilla E."/>
            <person name="Klenk H.-P."/>
            <person name="Eisen J.A."/>
        </authorList>
    </citation>
    <scope>NUCLEOTIDE SEQUENCE [LARGE SCALE GENOMIC DNA]</scope>
    <source>
        <strain evidence="2">DSM 13965</strain>
    </source>
</reference>
<evidence type="ECO:0000313" key="3">
    <source>
        <dbReference type="Proteomes" id="UP000005710"/>
    </source>
</evidence>
<dbReference type="InterPro" id="IPR027417">
    <property type="entry name" value="P-loop_NTPase"/>
</dbReference>
<proteinExistence type="predicted"/>
<dbReference type="EMBL" id="AENY02000004">
    <property type="protein sequence ID" value="EKP93799.1"/>
    <property type="molecule type" value="Genomic_DNA"/>
</dbReference>
<dbReference type="PANTHER" id="PTHR43384">
    <property type="entry name" value="SEPTUM SITE-DETERMINING PROTEIN MIND HOMOLOG, CHLOROPLASTIC-RELATED"/>
    <property type="match status" value="1"/>
</dbReference>
<feature type="region of interest" description="Disordered" evidence="1">
    <location>
        <begin position="131"/>
        <end position="269"/>
    </location>
</feature>